<dbReference type="AlphaFoldDB" id="Q0YTT3"/>
<organism evidence="2 3">
    <name type="scientific">Chlorobium ferrooxidans DSM 13031</name>
    <dbReference type="NCBI Taxonomy" id="377431"/>
    <lineage>
        <taxon>Bacteria</taxon>
        <taxon>Pseudomonadati</taxon>
        <taxon>Chlorobiota</taxon>
        <taxon>Chlorobiia</taxon>
        <taxon>Chlorobiales</taxon>
        <taxon>Chlorobiaceae</taxon>
        <taxon>Chlorobium/Pelodictyon group</taxon>
        <taxon>Chlorobium</taxon>
    </lineage>
</organism>
<protein>
    <submittedName>
        <fullName evidence="2">Oxidoreductase-like</fullName>
    </submittedName>
</protein>
<dbReference type="Proteomes" id="UP000004162">
    <property type="component" value="Unassembled WGS sequence"/>
</dbReference>
<gene>
    <name evidence="2" type="ORF">CferDRAFT_1825</name>
</gene>
<proteinExistence type="predicted"/>
<comment type="caution">
    <text evidence="2">The sequence shown here is derived from an EMBL/GenBank/DDBJ whole genome shotgun (WGS) entry which is preliminary data.</text>
</comment>
<reference evidence="2 3" key="2">
    <citation type="submission" date="2006-07" db="EMBL/GenBank/DDBJ databases">
        <title>Sequencing of the draft genome and assembly of Chlorobium ferroxidans DSM 13031.</title>
        <authorList>
            <consortium name="US DOE Joint Genome Institute (JGI-PGF)"/>
            <person name="Copeland A."/>
            <person name="Lucas S."/>
            <person name="Lapidus A."/>
            <person name="Barry K."/>
            <person name="Glavina del Rio T."/>
            <person name="Dalin E."/>
            <person name="Tice H."/>
            <person name="Bruce D."/>
            <person name="Pitluck S."/>
            <person name="Richardson P."/>
        </authorList>
    </citation>
    <scope>NUCLEOTIDE SEQUENCE [LARGE SCALE GENOMIC DNA]</scope>
    <source>
        <strain evidence="2 3">DSM 13031</strain>
    </source>
</reference>
<name>Q0YTT3_9CHLB</name>
<dbReference type="InterPro" id="IPR052515">
    <property type="entry name" value="Gfo/Idh/MocA_Oxidoreductase"/>
</dbReference>
<dbReference type="OrthoDB" id="9795543at2"/>
<dbReference type="Gene3D" id="3.40.50.720">
    <property type="entry name" value="NAD(P)-binding Rossmann-like Domain"/>
    <property type="match status" value="1"/>
</dbReference>
<evidence type="ECO:0000313" key="3">
    <source>
        <dbReference type="Proteomes" id="UP000004162"/>
    </source>
</evidence>
<dbReference type="PANTHER" id="PTHR43249">
    <property type="entry name" value="UDP-N-ACETYL-2-AMINO-2-DEOXY-D-GLUCURONATE OXIDASE"/>
    <property type="match status" value="1"/>
</dbReference>
<dbReference type="GO" id="GO:0000166">
    <property type="term" value="F:nucleotide binding"/>
    <property type="evidence" value="ECO:0007669"/>
    <property type="project" value="InterPro"/>
</dbReference>
<dbReference type="EMBL" id="AASE01000002">
    <property type="protein sequence ID" value="EAT59818.1"/>
    <property type="molecule type" value="Genomic_DNA"/>
</dbReference>
<accession>Q0YTT3</accession>
<reference evidence="2 3" key="1">
    <citation type="submission" date="2006-07" db="EMBL/GenBank/DDBJ databases">
        <title>Annotation of the draft genome assembly of Chlorobium ferroxidans DSM 13031.</title>
        <authorList>
            <consortium name="US DOE Joint Genome Institute (JGI-ORNL)"/>
            <person name="Larimer F."/>
            <person name="Land M."/>
            <person name="Hauser L."/>
        </authorList>
    </citation>
    <scope>NUCLEOTIDE SEQUENCE [LARGE SCALE GENOMIC DNA]</scope>
    <source>
        <strain evidence="2 3">DSM 13031</strain>
    </source>
</reference>
<dbReference type="InterPro" id="IPR036291">
    <property type="entry name" value="NAD(P)-bd_dom_sf"/>
</dbReference>
<evidence type="ECO:0000259" key="1">
    <source>
        <dbReference type="Pfam" id="PF01408"/>
    </source>
</evidence>
<keyword evidence="3" id="KW-1185">Reference proteome</keyword>
<dbReference type="Pfam" id="PF01408">
    <property type="entry name" value="GFO_IDH_MocA"/>
    <property type="match status" value="1"/>
</dbReference>
<dbReference type="SUPFAM" id="SSF51735">
    <property type="entry name" value="NAD(P)-binding Rossmann-fold domains"/>
    <property type="match status" value="1"/>
</dbReference>
<dbReference type="InterPro" id="IPR000683">
    <property type="entry name" value="Gfo/Idh/MocA-like_OxRdtase_N"/>
</dbReference>
<evidence type="ECO:0000313" key="2">
    <source>
        <dbReference type="EMBL" id="EAT59818.1"/>
    </source>
</evidence>
<dbReference type="RefSeq" id="WP_006365596.1">
    <property type="nucleotide sequence ID" value="NZ_AASE01000002.1"/>
</dbReference>
<dbReference type="PANTHER" id="PTHR43249:SF1">
    <property type="entry name" value="D-GLUCOSIDE 3-DEHYDROGENASE"/>
    <property type="match status" value="1"/>
</dbReference>
<feature type="domain" description="Gfo/Idh/MocA-like oxidoreductase N-terminal" evidence="1">
    <location>
        <begin position="29"/>
        <end position="136"/>
    </location>
</feature>
<sequence length="322" mass="35910">MAEKSLIIGLGQIGMGYDLLLDPAKFVFSHARAFSLHEAFELSGAVDPSSAQRRLFESHYNKPAYADTESALRAEKPAVVVIATPTALHREAVHTILSHSKPKVILCEKPLAYNPLEAREMVEACQSAGVKLFVNYMRRVDIGALEVKRRIDEGLLSAPIKGVAWYSKGFLHNGSHFFNLLEFWLGSFVRAGLLDRGRLWDNTDPEPDVHVEFENGKVVFISAWEEAFSHHTIELLCPSGRLRYEQGGASITWQSTTPHPTISGYRVLQPAAEEIVTGMNRNQWYVADQVADFLAGRRYTLCTGNQALATLEAMQQIINQRG</sequence>
<dbReference type="Gene3D" id="3.30.360.10">
    <property type="entry name" value="Dihydrodipicolinate Reductase, domain 2"/>
    <property type="match status" value="1"/>
</dbReference>